<evidence type="ECO:0000313" key="2">
    <source>
        <dbReference type="EMBL" id="KIJ42404.1"/>
    </source>
</evidence>
<evidence type="ECO:0000256" key="1">
    <source>
        <dbReference type="SAM" id="SignalP"/>
    </source>
</evidence>
<dbReference type="OrthoDB" id="2527272at2759"/>
<feature type="signal peptide" evidence="1">
    <location>
        <begin position="1"/>
        <end position="29"/>
    </location>
</feature>
<evidence type="ECO:0000313" key="3">
    <source>
        <dbReference type="Proteomes" id="UP000054279"/>
    </source>
</evidence>
<accession>A0A0C9V662</accession>
<keyword evidence="1" id="KW-0732">Signal</keyword>
<reference evidence="2 3" key="1">
    <citation type="submission" date="2014-06" db="EMBL/GenBank/DDBJ databases">
        <title>Evolutionary Origins and Diversification of the Mycorrhizal Mutualists.</title>
        <authorList>
            <consortium name="DOE Joint Genome Institute"/>
            <consortium name="Mycorrhizal Genomics Consortium"/>
            <person name="Kohler A."/>
            <person name="Kuo A."/>
            <person name="Nagy L.G."/>
            <person name="Floudas D."/>
            <person name="Copeland A."/>
            <person name="Barry K.W."/>
            <person name="Cichocki N."/>
            <person name="Veneault-Fourrey C."/>
            <person name="LaButti K."/>
            <person name="Lindquist E.A."/>
            <person name="Lipzen A."/>
            <person name="Lundell T."/>
            <person name="Morin E."/>
            <person name="Murat C."/>
            <person name="Riley R."/>
            <person name="Ohm R."/>
            <person name="Sun H."/>
            <person name="Tunlid A."/>
            <person name="Henrissat B."/>
            <person name="Grigoriev I.V."/>
            <person name="Hibbett D.S."/>
            <person name="Martin F."/>
        </authorList>
    </citation>
    <scope>NUCLEOTIDE SEQUENCE [LARGE SCALE GENOMIC DNA]</scope>
    <source>
        <strain evidence="2 3">SS14</strain>
    </source>
</reference>
<feature type="chain" id="PRO_5002204578" evidence="1">
    <location>
        <begin position="30"/>
        <end position="194"/>
    </location>
</feature>
<dbReference type="AlphaFoldDB" id="A0A0C9V662"/>
<proteinExistence type="predicted"/>
<dbReference type="HOGENOM" id="CLU_004966_2_1_1"/>
<protein>
    <submittedName>
        <fullName evidence="2">Uncharacterized protein</fullName>
    </submittedName>
</protein>
<dbReference type="EMBL" id="KN837130">
    <property type="protein sequence ID" value="KIJ42404.1"/>
    <property type="molecule type" value="Genomic_DNA"/>
</dbReference>
<keyword evidence="3" id="KW-1185">Reference proteome</keyword>
<name>A0A0C9V662_SPHS4</name>
<organism evidence="2 3">
    <name type="scientific">Sphaerobolus stellatus (strain SS14)</name>
    <dbReference type="NCBI Taxonomy" id="990650"/>
    <lineage>
        <taxon>Eukaryota</taxon>
        <taxon>Fungi</taxon>
        <taxon>Dikarya</taxon>
        <taxon>Basidiomycota</taxon>
        <taxon>Agaricomycotina</taxon>
        <taxon>Agaricomycetes</taxon>
        <taxon>Phallomycetidae</taxon>
        <taxon>Geastrales</taxon>
        <taxon>Sphaerobolaceae</taxon>
        <taxon>Sphaerobolus</taxon>
    </lineage>
</organism>
<gene>
    <name evidence="2" type="ORF">M422DRAFT_171092</name>
</gene>
<sequence>MWKACRIKVLEIATALCGVPLTWTKFARAESETNIIAFIEDSWPTPQSRPSYIGLDKGCKTLRTMLNDPTKAALVQLFRMIVPPFHYNGHANDPLCVRHCNPRNLHDPNLVRVCPTIEELDMLIPHNAQGTGARAVSRHICGRMCGRELSSSKNFEISEQFNADIAPYKATLSKMRPDNHDFLINVILSVHAQN</sequence>
<dbReference type="Proteomes" id="UP000054279">
    <property type="component" value="Unassembled WGS sequence"/>
</dbReference>